<dbReference type="Proteomes" id="UP001057402">
    <property type="component" value="Chromosome 1"/>
</dbReference>
<sequence length="80" mass="8884">MMRPQKASTSQVDVDSNLAVLLSKRRKRPLSSLNSSLSAVLAMSSNHLRAFIRAMSILFLSSRSIRPPSLFSEPTVLLIR</sequence>
<organism evidence="1 2">
    <name type="scientific">Melastoma candidum</name>
    <dbReference type="NCBI Taxonomy" id="119954"/>
    <lineage>
        <taxon>Eukaryota</taxon>
        <taxon>Viridiplantae</taxon>
        <taxon>Streptophyta</taxon>
        <taxon>Embryophyta</taxon>
        <taxon>Tracheophyta</taxon>
        <taxon>Spermatophyta</taxon>
        <taxon>Magnoliopsida</taxon>
        <taxon>eudicotyledons</taxon>
        <taxon>Gunneridae</taxon>
        <taxon>Pentapetalae</taxon>
        <taxon>rosids</taxon>
        <taxon>malvids</taxon>
        <taxon>Myrtales</taxon>
        <taxon>Melastomataceae</taxon>
        <taxon>Melastomatoideae</taxon>
        <taxon>Melastomateae</taxon>
        <taxon>Melastoma</taxon>
    </lineage>
</organism>
<comment type="caution">
    <text evidence="1">The sequence shown here is derived from an EMBL/GenBank/DDBJ whole genome shotgun (WGS) entry which is preliminary data.</text>
</comment>
<protein>
    <submittedName>
        <fullName evidence="1">Uncharacterized protein</fullName>
    </submittedName>
</protein>
<gene>
    <name evidence="1" type="ORF">MLD38_001338</name>
</gene>
<accession>A0ACB9SGV5</accession>
<name>A0ACB9SGV5_9MYRT</name>
<dbReference type="EMBL" id="CM042880">
    <property type="protein sequence ID" value="KAI4389074.1"/>
    <property type="molecule type" value="Genomic_DNA"/>
</dbReference>
<keyword evidence="2" id="KW-1185">Reference proteome</keyword>
<evidence type="ECO:0000313" key="1">
    <source>
        <dbReference type="EMBL" id="KAI4389074.1"/>
    </source>
</evidence>
<evidence type="ECO:0000313" key="2">
    <source>
        <dbReference type="Proteomes" id="UP001057402"/>
    </source>
</evidence>
<reference evidence="2" key="1">
    <citation type="journal article" date="2023" name="Front. Plant Sci.">
        <title>Chromosomal-level genome assembly of Melastoma candidum provides insights into trichome evolution.</title>
        <authorList>
            <person name="Zhong Y."/>
            <person name="Wu W."/>
            <person name="Sun C."/>
            <person name="Zou P."/>
            <person name="Liu Y."/>
            <person name="Dai S."/>
            <person name="Zhou R."/>
        </authorList>
    </citation>
    <scope>NUCLEOTIDE SEQUENCE [LARGE SCALE GENOMIC DNA]</scope>
</reference>
<proteinExistence type="predicted"/>